<protein>
    <submittedName>
        <fullName evidence="2">Uncharacterized protein</fullName>
    </submittedName>
</protein>
<reference evidence="2 3" key="1">
    <citation type="submission" date="2016-11" db="EMBL/GenBank/DDBJ databases">
        <authorList>
            <person name="Jaros S."/>
            <person name="Januszkiewicz K."/>
            <person name="Wedrychowicz H."/>
        </authorList>
    </citation>
    <scope>NUCLEOTIDE SEQUENCE [LARGE SCALE GENOMIC DNA]</scope>
    <source>
        <strain evidence="2 3">DSM 15480</strain>
    </source>
</reference>
<dbReference type="RefSeq" id="WP_073105404.1">
    <property type="nucleotide sequence ID" value="NZ_FQZY01000010.1"/>
</dbReference>
<dbReference type="AlphaFoldDB" id="A0A1M6JYI3"/>
<feature type="transmembrane region" description="Helical" evidence="1">
    <location>
        <begin position="479"/>
        <end position="496"/>
    </location>
</feature>
<dbReference type="OrthoDB" id="2049647at2"/>
<feature type="transmembrane region" description="Helical" evidence="1">
    <location>
        <begin position="66"/>
        <end position="82"/>
    </location>
</feature>
<evidence type="ECO:0000313" key="3">
    <source>
        <dbReference type="Proteomes" id="UP000184301"/>
    </source>
</evidence>
<feature type="transmembrane region" description="Helical" evidence="1">
    <location>
        <begin position="170"/>
        <end position="185"/>
    </location>
</feature>
<dbReference type="Proteomes" id="UP000184301">
    <property type="component" value="Unassembled WGS sequence"/>
</dbReference>
<dbReference type="STRING" id="1121950.SAMN02745243_00778"/>
<feature type="transmembrane region" description="Helical" evidence="1">
    <location>
        <begin position="284"/>
        <end position="307"/>
    </location>
</feature>
<name>A0A1M6JYI3_9FIRM</name>
<keyword evidence="1" id="KW-0812">Transmembrane</keyword>
<feature type="transmembrane region" description="Helical" evidence="1">
    <location>
        <begin position="328"/>
        <end position="352"/>
    </location>
</feature>
<dbReference type="InterPro" id="IPR038255">
    <property type="entry name" value="PBS_linker_sf"/>
</dbReference>
<feature type="transmembrane region" description="Helical" evidence="1">
    <location>
        <begin position="454"/>
        <end position="472"/>
    </location>
</feature>
<feature type="transmembrane region" description="Helical" evidence="1">
    <location>
        <begin position="88"/>
        <end position="108"/>
    </location>
</feature>
<proteinExistence type="predicted"/>
<dbReference type="EMBL" id="FQZY01000010">
    <property type="protein sequence ID" value="SHJ51760.1"/>
    <property type="molecule type" value="Genomic_DNA"/>
</dbReference>
<accession>A0A1M6JYI3</accession>
<keyword evidence="3" id="KW-1185">Reference proteome</keyword>
<gene>
    <name evidence="2" type="ORF">SAMN02745243_00778</name>
</gene>
<sequence length="1102" mass="125472">MLKRLKKLDQNKKNQIFIFIVCFCMHEIFNPLLRTITSIPTELAAFSVASRLGGYDWSSLMASTEYYGTGFFSLFFPLFLLIKNSYVLHQVLLAIVVVIACIPSILCYRMMTQYFKITNGAYAVIVSITVSFLSVARTSVAINEHPLTLILWIVLYMLIAMYHTEDQKKRIIYSVLIALLMGYSLTIHTRAITLIIAVVLTVAVYYIVYRKWIISVIPFGVTTAVMWFASKQYNSIIVKKIWSVVSSGELKNSESTLLSGFDSIKLLFSNDGIKGFLNICLGQFFSATIYTGGIFILIFCVGVFLGVKNFKYLLWHKKKADVQTNDNVRQYSIVMLICLACIVATILMHGFLSLNGAIISVQAGSGAKSYFYLRYFFYYISPAFMVAMCVLKEKSNLFKKYWLIVVAAFVLCTIYIFLYIVPTVITGPTLQLDKSQYFSALSLRMPGEYLTQRHFFVCTVIVLCLLCAYYVFLKKRKVWLISLVMLLLLVYEYSYLNITNSVQDANAYYDLMNGFLEKVYDNPELDDAFKKLYYKDNGFAVYAIQFEMLDKEISYTLPSTEDDEAVLLSNNIRDEEEVDLSKDYMVAQLDDNEYVYVKGAKLQQKFIDAGIPLESFTAYTSKIWAADISTQTGSVYYDENYKEDVLESSGAAGYLSYETNIDLQRGEYKVSFDLELIKKAKNEVGEFSMRQDETSGVIKTIPITQSDFDADGKYHFEGSVSCNNVSGMDICVYVNEGTVLKMTGIEYQYVSDKYDFISEDQAQASVIAGTYNQLGLKNDIVYVSADNKHVIDSVKYDYINGLLDGMTMSGTTYSEFSDRKNSDVQYVIIDNDYEKIFELLPEYMIINKTKSYTMLVKNSEQMLPVVENSGIEPMSDGNKIELRYFAQQDNGAFSYNYDMSLSDGVYVVSVLPEAEADQGYISLNRDGEEIETLPIDADATQDYTFEYASVGGSVLGIKIYSYTSRPIGVGKEYISYYPNTKNAMAFIKTSYARILTRQALNSELCYWGKEIGNDPDKINDFLLLLLQSEEFLHGNTSPEDQVVKLYQGLLNRVPEDDESRDYVNRISQGENVTDVIDECVKKLMETEEFQERIVSYELKDRL</sequence>
<feature type="transmembrane region" description="Helical" evidence="1">
    <location>
        <begin position="403"/>
        <end position="425"/>
    </location>
</feature>
<feature type="transmembrane region" description="Helical" evidence="1">
    <location>
        <begin position="120"/>
        <end position="140"/>
    </location>
</feature>
<feature type="transmembrane region" description="Helical" evidence="1">
    <location>
        <begin position="191"/>
        <end position="208"/>
    </location>
</feature>
<evidence type="ECO:0000256" key="1">
    <source>
        <dbReference type="SAM" id="Phobius"/>
    </source>
</evidence>
<dbReference type="Gene3D" id="1.10.3130.20">
    <property type="entry name" value="Phycobilisome linker domain"/>
    <property type="match status" value="1"/>
</dbReference>
<feature type="transmembrane region" description="Helical" evidence="1">
    <location>
        <begin position="146"/>
        <end position="163"/>
    </location>
</feature>
<feature type="transmembrane region" description="Helical" evidence="1">
    <location>
        <begin position="372"/>
        <end position="391"/>
    </location>
</feature>
<organism evidence="2 3">
    <name type="scientific">Hespellia stercorisuis DSM 15480</name>
    <dbReference type="NCBI Taxonomy" id="1121950"/>
    <lineage>
        <taxon>Bacteria</taxon>
        <taxon>Bacillati</taxon>
        <taxon>Bacillota</taxon>
        <taxon>Clostridia</taxon>
        <taxon>Lachnospirales</taxon>
        <taxon>Lachnospiraceae</taxon>
        <taxon>Hespellia</taxon>
    </lineage>
</organism>
<keyword evidence="1" id="KW-1133">Transmembrane helix</keyword>
<keyword evidence="1" id="KW-0472">Membrane</keyword>
<evidence type="ECO:0000313" key="2">
    <source>
        <dbReference type="EMBL" id="SHJ51760.1"/>
    </source>
</evidence>
<feature type="transmembrane region" description="Helical" evidence="1">
    <location>
        <begin position="213"/>
        <end position="230"/>
    </location>
</feature>